<evidence type="ECO:0000313" key="4">
    <source>
        <dbReference type="Proteomes" id="UP000759131"/>
    </source>
</evidence>
<dbReference type="GO" id="GO:0007005">
    <property type="term" value="P:mitochondrion organization"/>
    <property type="evidence" value="ECO:0007669"/>
    <property type="project" value="TreeGrafter"/>
</dbReference>
<dbReference type="SMART" id="SM00271">
    <property type="entry name" value="DnaJ"/>
    <property type="match status" value="1"/>
</dbReference>
<accession>A0A7R9M325</accession>
<feature type="non-terminal residue" evidence="3">
    <location>
        <position position="1"/>
    </location>
</feature>
<dbReference type="PRINTS" id="PR00625">
    <property type="entry name" value="JDOMAIN"/>
</dbReference>
<keyword evidence="1" id="KW-0143">Chaperone</keyword>
<dbReference type="Proteomes" id="UP000759131">
    <property type="component" value="Unassembled WGS sequence"/>
</dbReference>
<dbReference type="EMBL" id="CAJPIZ010057944">
    <property type="protein sequence ID" value="CAG2123437.1"/>
    <property type="molecule type" value="Genomic_DNA"/>
</dbReference>
<dbReference type="AlphaFoldDB" id="A0A7R9M325"/>
<dbReference type="PROSITE" id="PS00636">
    <property type="entry name" value="DNAJ_1"/>
    <property type="match status" value="1"/>
</dbReference>
<dbReference type="PANTHER" id="PTHR44145:SF3">
    <property type="entry name" value="DNAJ HOMOLOG SUBFAMILY A MEMBER 3, MITOCHONDRIAL"/>
    <property type="match status" value="1"/>
</dbReference>
<sequence>SAEDYYKTLGVEKNASAKDIKKAYYQLAKKWHPDTNKNDPTAAKRFQQVSEAYEVLSDDGKRRQYDQFGTAANNMGGPGGAGQGFNGFQGFHSNIDPEELFRNIFGDFGKGFGAQSGAESYDFEYAAPQEIQLSLSFKEAAKGCTKEINISVMDTCPKCN</sequence>
<proteinExistence type="predicted"/>
<reference evidence="3" key="1">
    <citation type="submission" date="2020-11" db="EMBL/GenBank/DDBJ databases">
        <authorList>
            <person name="Tran Van P."/>
        </authorList>
    </citation>
    <scope>NUCLEOTIDE SEQUENCE</scope>
</reference>
<dbReference type="InterPro" id="IPR036869">
    <property type="entry name" value="J_dom_sf"/>
</dbReference>
<dbReference type="Pfam" id="PF00226">
    <property type="entry name" value="DnaJ"/>
    <property type="match status" value="1"/>
</dbReference>
<dbReference type="GO" id="GO:0043066">
    <property type="term" value="P:negative regulation of apoptotic process"/>
    <property type="evidence" value="ECO:0007669"/>
    <property type="project" value="TreeGrafter"/>
</dbReference>
<feature type="non-terminal residue" evidence="3">
    <location>
        <position position="160"/>
    </location>
</feature>
<evidence type="ECO:0000313" key="3">
    <source>
        <dbReference type="EMBL" id="CAD7651477.1"/>
    </source>
</evidence>
<keyword evidence="4" id="KW-1185">Reference proteome</keyword>
<dbReference type="Gene3D" id="1.10.287.110">
    <property type="entry name" value="DnaJ domain"/>
    <property type="match status" value="1"/>
</dbReference>
<dbReference type="PANTHER" id="PTHR44145">
    <property type="entry name" value="DNAJ HOMOLOG SUBFAMILY A MEMBER 3, MITOCHONDRIAL"/>
    <property type="match status" value="1"/>
</dbReference>
<feature type="domain" description="J" evidence="2">
    <location>
        <begin position="4"/>
        <end position="69"/>
    </location>
</feature>
<dbReference type="SUPFAM" id="SSF46565">
    <property type="entry name" value="Chaperone J-domain"/>
    <property type="match status" value="1"/>
</dbReference>
<evidence type="ECO:0000259" key="2">
    <source>
        <dbReference type="PROSITE" id="PS50076"/>
    </source>
</evidence>
<gene>
    <name evidence="3" type="ORF">OSB1V03_LOCUS23382</name>
</gene>
<evidence type="ECO:0000256" key="1">
    <source>
        <dbReference type="ARBA" id="ARBA00023186"/>
    </source>
</evidence>
<dbReference type="InterPro" id="IPR018253">
    <property type="entry name" value="DnaJ_domain_CS"/>
</dbReference>
<dbReference type="EMBL" id="OC912519">
    <property type="protein sequence ID" value="CAD7651477.1"/>
    <property type="molecule type" value="Genomic_DNA"/>
</dbReference>
<name>A0A7R9M325_9ACAR</name>
<dbReference type="InterPro" id="IPR051938">
    <property type="entry name" value="Apopto_cytoskel_mod"/>
</dbReference>
<organism evidence="3">
    <name type="scientific">Medioppia subpectinata</name>
    <dbReference type="NCBI Taxonomy" id="1979941"/>
    <lineage>
        <taxon>Eukaryota</taxon>
        <taxon>Metazoa</taxon>
        <taxon>Ecdysozoa</taxon>
        <taxon>Arthropoda</taxon>
        <taxon>Chelicerata</taxon>
        <taxon>Arachnida</taxon>
        <taxon>Acari</taxon>
        <taxon>Acariformes</taxon>
        <taxon>Sarcoptiformes</taxon>
        <taxon>Oribatida</taxon>
        <taxon>Brachypylina</taxon>
        <taxon>Oppioidea</taxon>
        <taxon>Oppiidae</taxon>
        <taxon>Medioppia</taxon>
    </lineage>
</organism>
<dbReference type="InterPro" id="IPR001623">
    <property type="entry name" value="DnaJ_domain"/>
</dbReference>
<dbReference type="GO" id="GO:0005739">
    <property type="term" value="C:mitochondrion"/>
    <property type="evidence" value="ECO:0007669"/>
    <property type="project" value="TreeGrafter"/>
</dbReference>
<protein>
    <recommendedName>
        <fullName evidence="2">J domain-containing protein</fullName>
    </recommendedName>
</protein>
<dbReference type="OrthoDB" id="10256793at2759"/>
<dbReference type="PROSITE" id="PS50076">
    <property type="entry name" value="DNAJ_2"/>
    <property type="match status" value="1"/>
</dbReference>
<dbReference type="CDD" id="cd06257">
    <property type="entry name" value="DnaJ"/>
    <property type="match status" value="1"/>
</dbReference>
<dbReference type="FunFam" id="1.10.287.110:FF:000075">
    <property type="entry name" value="Uncharacterized protein, isoform D"/>
    <property type="match status" value="1"/>
</dbReference>